<reference evidence="4 5" key="1">
    <citation type="submission" date="2018-08" db="EMBL/GenBank/DDBJ databases">
        <title>Draft genome of the lignicolous fungus Coniochaeta pulveracea.</title>
        <authorList>
            <person name="Borstlap C.J."/>
            <person name="De Witt R.N."/>
            <person name="Botha A."/>
            <person name="Volschenk H."/>
        </authorList>
    </citation>
    <scope>NUCLEOTIDE SEQUENCE [LARGE SCALE GENOMIC DNA]</scope>
    <source>
        <strain evidence="4 5">CAB683</strain>
    </source>
</reference>
<dbReference type="PANTHER" id="PTHR37543">
    <property type="entry name" value="CCCH ZINC FINGER DNA BINDING PROTEIN (AFU_ORTHOLOGUE AFUA_5G12760)"/>
    <property type="match status" value="1"/>
</dbReference>
<feature type="region of interest" description="Disordered" evidence="2">
    <location>
        <begin position="126"/>
        <end position="160"/>
    </location>
</feature>
<evidence type="ECO:0000313" key="5">
    <source>
        <dbReference type="Proteomes" id="UP000275385"/>
    </source>
</evidence>
<dbReference type="EMBL" id="QVQW01000074">
    <property type="protein sequence ID" value="RKU41464.1"/>
    <property type="molecule type" value="Genomic_DNA"/>
</dbReference>
<evidence type="ECO:0000256" key="2">
    <source>
        <dbReference type="SAM" id="MobiDB-lite"/>
    </source>
</evidence>
<dbReference type="PANTHER" id="PTHR37543:SF1">
    <property type="entry name" value="CCCH ZINC FINGER DNA BINDING PROTEIN (AFU_ORTHOLOGUE AFUA_5G12760)"/>
    <property type="match status" value="1"/>
</dbReference>
<dbReference type="OrthoDB" id="2270193at2759"/>
<dbReference type="Proteomes" id="UP000275385">
    <property type="component" value="Unassembled WGS sequence"/>
</dbReference>
<name>A0A420Y0J9_9PEZI</name>
<dbReference type="Pfam" id="PF25540">
    <property type="entry name" value="DUF7923"/>
    <property type="match status" value="1"/>
</dbReference>
<dbReference type="InterPro" id="IPR057683">
    <property type="entry name" value="DUF7923"/>
</dbReference>
<keyword evidence="5" id="KW-1185">Reference proteome</keyword>
<comment type="caution">
    <text evidence="4">The sequence shown here is derived from an EMBL/GenBank/DDBJ whole genome shotgun (WGS) entry which is preliminary data.</text>
</comment>
<gene>
    <name evidence="4" type="ORF">DL546_003218</name>
</gene>
<sequence length="352" mass="38973">MEDLEQRSVECAALDDKKAQLIKDLISHAKGLKKSLEEALSINGQKARDLDARDAKIADLVDKLDQAEARVVAQEHVIKDLHERVNIDDSKARTWLDTFKKIGALVHAIEMTEDVIEPLNRVKTRSTGESSISVSTQTDNGSFKGSQSFADAETQDNASPATLDKPASIFSSLPVVAQIALQALFFSKQTQYEGYISVLVDGSSMPFKDSLVQKGFDGGREAARLLRSSILRHHGSLGHRVDGLGMIIHIVDNRSTVRQRYTGIVHSAIWEEFVRGFCQMYHKYYYIDRLAKLASLLWTHANDANCKHVYLGASGDGFNYAQLLPLYASGHGSQDRITLLQGPPCPSDMENN</sequence>
<dbReference type="AlphaFoldDB" id="A0A420Y0J9"/>
<evidence type="ECO:0000313" key="4">
    <source>
        <dbReference type="EMBL" id="RKU41464.1"/>
    </source>
</evidence>
<dbReference type="STRING" id="177199.A0A420Y0J9"/>
<proteinExistence type="predicted"/>
<evidence type="ECO:0000259" key="3">
    <source>
        <dbReference type="Pfam" id="PF25540"/>
    </source>
</evidence>
<protein>
    <recommendedName>
        <fullName evidence="3">DUF7923 domain-containing protein</fullName>
    </recommendedName>
</protein>
<feature type="domain" description="DUF7923" evidence="3">
    <location>
        <begin position="193"/>
        <end position="350"/>
    </location>
</feature>
<accession>A0A420Y0J9</accession>
<keyword evidence="1" id="KW-0175">Coiled coil</keyword>
<feature type="coiled-coil region" evidence="1">
    <location>
        <begin position="50"/>
        <end position="84"/>
    </location>
</feature>
<evidence type="ECO:0000256" key="1">
    <source>
        <dbReference type="SAM" id="Coils"/>
    </source>
</evidence>
<organism evidence="4 5">
    <name type="scientific">Coniochaeta pulveracea</name>
    <dbReference type="NCBI Taxonomy" id="177199"/>
    <lineage>
        <taxon>Eukaryota</taxon>
        <taxon>Fungi</taxon>
        <taxon>Dikarya</taxon>
        <taxon>Ascomycota</taxon>
        <taxon>Pezizomycotina</taxon>
        <taxon>Sordariomycetes</taxon>
        <taxon>Sordariomycetidae</taxon>
        <taxon>Coniochaetales</taxon>
        <taxon>Coniochaetaceae</taxon>
        <taxon>Coniochaeta</taxon>
    </lineage>
</organism>